<dbReference type="AlphaFoldDB" id="A0A7W3P649"/>
<feature type="compositionally biased region" description="Basic and acidic residues" evidence="1">
    <location>
        <begin position="72"/>
        <end position="84"/>
    </location>
</feature>
<sequence length="346" mass="35149">MSNDTGLPAILEDLAAGRIDPAEAARRIDALSATGPTTGSGGPTDASAAAGSAAQESAGTVEQESGDAWAESTDRPQRATHTREPVGPAATAPAAAPVTPSAPQDEETPGRIRVNRVTAPGGVDRISVRAIGRRVRIIGESSVATVSADGPHVLRRNGSVLEISSDGELGASVDGFQILRGAPRNLDDFRSLGLGKELLLRVNPSITVDVEVTAGSLHTERVPRLGKVRVTAGGAKLLDVAQVSDALIQAGQATVKGTITGGRSRIRTESGSLSIQLSDDSDVTVSTDAQLGKVSWGGGHTGSGDEVVMGDGRGKLEVEVLMGHATVRVGSEQTTGQTAGQTGPTA</sequence>
<reference evidence="2 3" key="1">
    <citation type="submission" date="2020-07" db="EMBL/GenBank/DDBJ databases">
        <title>Sequencing the genomes of 1000 actinobacteria strains.</title>
        <authorList>
            <person name="Klenk H.-P."/>
        </authorList>
    </citation>
    <scope>NUCLEOTIDE SEQUENCE [LARGE SCALE GENOMIC DNA]</scope>
    <source>
        <strain evidence="2 3">DSM 100723</strain>
    </source>
</reference>
<keyword evidence="3" id="KW-1185">Reference proteome</keyword>
<dbReference type="Proteomes" id="UP000523079">
    <property type="component" value="Unassembled WGS sequence"/>
</dbReference>
<proteinExistence type="predicted"/>
<comment type="caution">
    <text evidence="2">The sequence shown here is derived from an EMBL/GenBank/DDBJ whole genome shotgun (WGS) entry which is preliminary data.</text>
</comment>
<evidence type="ECO:0000313" key="2">
    <source>
        <dbReference type="EMBL" id="MBA8794550.1"/>
    </source>
</evidence>
<organism evidence="2 3">
    <name type="scientific">Microlunatus kandeliicorticis</name>
    <dbReference type="NCBI Taxonomy" id="1759536"/>
    <lineage>
        <taxon>Bacteria</taxon>
        <taxon>Bacillati</taxon>
        <taxon>Actinomycetota</taxon>
        <taxon>Actinomycetes</taxon>
        <taxon>Propionibacteriales</taxon>
        <taxon>Propionibacteriaceae</taxon>
        <taxon>Microlunatus</taxon>
    </lineage>
</organism>
<feature type="region of interest" description="Disordered" evidence="1">
    <location>
        <begin position="27"/>
        <end position="115"/>
    </location>
</feature>
<dbReference type="RefSeq" id="WP_182560109.1">
    <property type="nucleotide sequence ID" value="NZ_JACGWT010000003.1"/>
</dbReference>
<name>A0A7W3P649_9ACTN</name>
<protein>
    <recommendedName>
        <fullName evidence="4">Adhesin domain-containing protein</fullName>
    </recommendedName>
</protein>
<dbReference type="EMBL" id="JACGWT010000003">
    <property type="protein sequence ID" value="MBA8794550.1"/>
    <property type="molecule type" value="Genomic_DNA"/>
</dbReference>
<evidence type="ECO:0000256" key="1">
    <source>
        <dbReference type="SAM" id="MobiDB-lite"/>
    </source>
</evidence>
<gene>
    <name evidence="2" type="ORF">FHX74_002169</name>
</gene>
<feature type="compositionally biased region" description="Low complexity" evidence="1">
    <location>
        <begin position="85"/>
        <end position="103"/>
    </location>
</feature>
<evidence type="ECO:0008006" key="4">
    <source>
        <dbReference type="Google" id="ProtNLM"/>
    </source>
</evidence>
<evidence type="ECO:0000313" key="3">
    <source>
        <dbReference type="Proteomes" id="UP000523079"/>
    </source>
</evidence>
<accession>A0A7W3P649</accession>
<feature type="compositionally biased region" description="Low complexity" evidence="1">
    <location>
        <begin position="30"/>
        <end position="60"/>
    </location>
</feature>